<keyword evidence="9" id="KW-0444">Lipid biosynthesis</keyword>
<evidence type="ECO:0000256" key="14">
    <source>
        <dbReference type="ARBA" id="ARBA00023098"/>
    </source>
</evidence>
<evidence type="ECO:0000256" key="15">
    <source>
        <dbReference type="ARBA" id="ARBA00023136"/>
    </source>
</evidence>
<evidence type="ECO:0000256" key="6">
    <source>
        <dbReference type="ARBA" id="ARBA00012487"/>
    </source>
</evidence>
<comment type="pathway">
    <text evidence="3 18">Phospholipid metabolism; CDP-diacylglycerol biosynthesis; CDP-diacylglycerol from sn-glycerol 3-phosphate: step 3/3.</text>
</comment>
<keyword evidence="13 20" id="KW-1133">Transmembrane helix</keyword>
<feature type="region of interest" description="Disordered" evidence="19">
    <location>
        <begin position="1"/>
        <end position="20"/>
    </location>
</feature>
<evidence type="ECO:0000256" key="4">
    <source>
        <dbReference type="ARBA" id="ARBA00005189"/>
    </source>
</evidence>
<feature type="transmembrane region" description="Helical" evidence="20">
    <location>
        <begin position="76"/>
        <end position="93"/>
    </location>
</feature>
<comment type="pathway">
    <text evidence="4">Lipid metabolism.</text>
</comment>
<keyword evidence="8" id="KW-1003">Cell membrane</keyword>
<evidence type="ECO:0000256" key="1">
    <source>
        <dbReference type="ARBA" id="ARBA00001698"/>
    </source>
</evidence>
<dbReference type="PROSITE" id="PS01315">
    <property type="entry name" value="CDS"/>
    <property type="match status" value="1"/>
</dbReference>
<dbReference type="GO" id="GO:0016779">
    <property type="term" value="F:nucleotidyltransferase activity"/>
    <property type="evidence" value="ECO:0007669"/>
    <property type="project" value="UniProtKB-KW"/>
</dbReference>
<organism evidence="21 22">
    <name type="scientific">Methylocystis rosea</name>
    <dbReference type="NCBI Taxonomy" id="173366"/>
    <lineage>
        <taxon>Bacteria</taxon>
        <taxon>Pseudomonadati</taxon>
        <taxon>Pseudomonadota</taxon>
        <taxon>Alphaproteobacteria</taxon>
        <taxon>Hyphomicrobiales</taxon>
        <taxon>Methylocystaceae</taxon>
        <taxon>Methylocystis</taxon>
    </lineage>
</organism>
<dbReference type="PANTHER" id="PTHR46382">
    <property type="entry name" value="PHOSPHATIDATE CYTIDYLYLTRANSFERASE"/>
    <property type="match status" value="1"/>
</dbReference>
<proteinExistence type="inferred from homology"/>
<evidence type="ECO:0000256" key="16">
    <source>
        <dbReference type="ARBA" id="ARBA00023209"/>
    </source>
</evidence>
<comment type="similarity">
    <text evidence="5 18">Belongs to the CDS family.</text>
</comment>
<evidence type="ECO:0000256" key="18">
    <source>
        <dbReference type="RuleBase" id="RU003938"/>
    </source>
</evidence>
<evidence type="ECO:0000256" key="2">
    <source>
        <dbReference type="ARBA" id="ARBA00004651"/>
    </source>
</evidence>
<dbReference type="EMBL" id="CP044328">
    <property type="protein sequence ID" value="QGM93184.1"/>
    <property type="molecule type" value="Genomic_DNA"/>
</dbReference>
<keyword evidence="15 20" id="KW-0472">Membrane</keyword>
<gene>
    <name evidence="21" type="ORF">F7D13_03660</name>
</gene>
<keyword evidence="11 18" id="KW-0812">Transmembrane</keyword>
<dbReference type="Proteomes" id="UP000424673">
    <property type="component" value="Chromosome"/>
</dbReference>
<feature type="transmembrane region" description="Helical" evidence="20">
    <location>
        <begin position="188"/>
        <end position="208"/>
    </location>
</feature>
<evidence type="ECO:0000256" key="11">
    <source>
        <dbReference type="ARBA" id="ARBA00022692"/>
    </source>
</evidence>
<evidence type="ECO:0000313" key="22">
    <source>
        <dbReference type="Proteomes" id="UP000424673"/>
    </source>
</evidence>
<keyword evidence="17" id="KW-1208">Phospholipid metabolism</keyword>
<evidence type="ECO:0000256" key="5">
    <source>
        <dbReference type="ARBA" id="ARBA00010185"/>
    </source>
</evidence>
<feature type="transmembrane region" description="Helical" evidence="20">
    <location>
        <begin position="33"/>
        <end position="56"/>
    </location>
</feature>
<protein>
    <recommendedName>
        <fullName evidence="7 18">Phosphatidate cytidylyltransferase</fullName>
        <ecNumber evidence="6 18">2.7.7.41</ecNumber>
    </recommendedName>
</protein>
<comment type="subcellular location">
    <subcellularLocation>
        <location evidence="2">Cell membrane</location>
        <topology evidence="2">Multi-pass membrane protein</topology>
    </subcellularLocation>
</comment>
<keyword evidence="14" id="KW-0443">Lipid metabolism</keyword>
<feature type="transmembrane region" description="Helical" evidence="20">
    <location>
        <begin position="100"/>
        <end position="116"/>
    </location>
</feature>
<evidence type="ECO:0000256" key="9">
    <source>
        <dbReference type="ARBA" id="ARBA00022516"/>
    </source>
</evidence>
<feature type="transmembrane region" description="Helical" evidence="20">
    <location>
        <begin position="122"/>
        <end position="141"/>
    </location>
</feature>
<keyword evidence="10 18" id="KW-0808">Transferase</keyword>
<evidence type="ECO:0000256" key="7">
    <source>
        <dbReference type="ARBA" id="ARBA00019373"/>
    </source>
</evidence>
<evidence type="ECO:0000256" key="8">
    <source>
        <dbReference type="ARBA" id="ARBA00022475"/>
    </source>
</evidence>
<keyword evidence="22" id="KW-1185">Reference proteome</keyword>
<evidence type="ECO:0000256" key="20">
    <source>
        <dbReference type="SAM" id="Phobius"/>
    </source>
</evidence>
<evidence type="ECO:0000256" key="10">
    <source>
        <dbReference type="ARBA" id="ARBA00022679"/>
    </source>
</evidence>
<keyword evidence="16" id="KW-0594">Phospholipid biosynthesis</keyword>
<evidence type="ECO:0000256" key="19">
    <source>
        <dbReference type="SAM" id="MobiDB-lite"/>
    </source>
</evidence>
<keyword evidence="12 18" id="KW-0548">Nucleotidyltransferase</keyword>
<accession>A0ABX6EEX4</accession>
<evidence type="ECO:0000313" key="21">
    <source>
        <dbReference type="EMBL" id="QGM93184.1"/>
    </source>
</evidence>
<comment type="catalytic activity">
    <reaction evidence="1 18">
        <text>a 1,2-diacyl-sn-glycero-3-phosphate + CTP + H(+) = a CDP-1,2-diacyl-sn-glycerol + diphosphate</text>
        <dbReference type="Rhea" id="RHEA:16229"/>
        <dbReference type="ChEBI" id="CHEBI:15378"/>
        <dbReference type="ChEBI" id="CHEBI:33019"/>
        <dbReference type="ChEBI" id="CHEBI:37563"/>
        <dbReference type="ChEBI" id="CHEBI:58332"/>
        <dbReference type="ChEBI" id="CHEBI:58608"/>
        <dbReference type="EC" id="2.7.7.41"/>
    </reaction>
</comment>
<dbReference type="InterPro" id="IPR000374">
    <property type="entry name" value="PC_trans"/>
</dbReference>
<feature type="transmembrane region" description="Helical" evidence="20">
    <location>
        <begin position="266"/>
        <end position="291"/>
    </location>
</feature>
<name>A0ABX6EEX4_9HYPH</name>
<evidence type="ECO:0000256" key="17">
    <source>
        <dbReference type="ARBA" id="ARBA00023264"/>
    </source>
</evidence>
<reference evidence="22" key="1">
    <citation type="submission" date="2019-09" db="EMBL/GenBank/DDBJ databases">
        <title>Isolation and complete genome sequencing of Methylocystis species.</title>
        <authorList>
            <person name="Rumah B.L."/>
            <person name="Stead C.E."/>
            <person name="Stevens B.C."/>
            <person name="Minton N.P."/>
            <person name="Grosse-Honebrink A."/>
            <person name="Zhang Y."/>
        </authorList>
    </citation>
    <scope>NUCLEOTIDE SEQUENCE [LARGE SCALE GENOMIC DNA]</scope>
    <source>
        <strain evidence="22">BRCS1</strain>
    </source>
</reference>
<feature type="transmembrane region" description="Helical" evidence="20">
    <location>
        <begin position="148"/>
        <end position="168"/>
    </location>
</feature>
<evidence type="ECO:0000256" key="12">
    <source>
        <dbReference type="ARBA" id="ARBA00022695"/>
    </source>
</evidence>
<sequence length="292" mass="29523">MTADRRDISSAGQSPGKPSAGGFADLGPRVASAAAMVIAALGALYLGGDVFALFWLAAAFGVSWEWQNLIGGEGRAARIAVGGAAVAAAMAFGRVSMPGAAALAIAAFALAGAALAGAERRLWAATGVVYAGALAFSVCLLRESADVGALAIAFLFAVVWGTDIFAYFGGRLIGGPKLWPRVSAGKTWSGTITGVLCGAFLGLVAVYLGAGPQLANWRVFLVGLAAAAFSQVGDLFESSVKRRFGVKDSSQLIPGHGGVMDRLDGFIFASAFAAAVGLLRGAPSVAAGLFFW</sequence>
<dbReference type="PANTHER" id="PTHR46382:SF1">
    <property type="entry name" value="PHOSPHATIDATE CYTIDYLYLTRANSFERASE"/>
    <property type="match status" value="1"/>
</dbReference>
<dbReference type="EC" id="2.7.7.41" evidence="6 18"/>
<evidence type="ECO:0000256" key="3">
    <source>
        <dbReference type="ARBA" id="ARBA00005119"/>
    </source>
</evidence>
<dbReference type="Pfam" id="PF01148">
    <property type="entry name" value="CTP_transf_1"/>
    <property type="match status" value="1"/>
</dbReference>
<feature type="transmembrane region" description="Helical" evidence="20">
    <location>
        <begin position="215"/>
        <end position="233"/>
    </location>
</feature>
<reference evidence="21 22" key="2">
    <citation type="journal article" date="2021" name="AMB Express">
        <title>Isolation and characterisation of Methylocystis spp. for poly-3-hydroxybutyrate production using waste methane feedstocks.</title>
        <authorList>
            <person name="Rumah B.L."/>
            <person name="Stead C.E."/>
            <person name="Claxton Stevens B.H."/>
            <person name="Minton N.P."/>
            <person name="Grosse-Honebrink A."/>
            <person name="Zhang Y."/>
        </authorList>
    </citation>
    <scope>NUCLEOTIDE SEQUENCE [LARGE SCALE GENOMIC DNA]</scope>
    <source>
        <strain evidence="21 22">BRCS1</strain>
    </source>
</reference>
<evidence type="ECO:0000256" key="13">
    <source>
        <dbReference type="ARBA" id="ARBA00022989"/>
    </source>
</evidence>
<dbReference type="RefSeq" id="WP_154451044.1">
    <property type="nucleotide sequence ID" value="NZ_CP044328.1"/>
</dbReference>